<evidence type="ECO:0000313" key="2">
    <source>
        <dbReference type="EMBL" id="GHK51326.1"/>
    </source>
</evidence>
<dbReference type="Gene3D" id="3.30.1120.150">
    <property type="match status" value="1"/>
</dbReference>
<dbReference type="EMBL" id="BNFF01000001">
    <property type="protein sequence ID" value="GHK51326.1"/>
    <property type="molecule type" value="Genomic_DNA"/>
</dbReference>
<dbReference type="InterPro" id="IPR038765">
    <property type="entry name" value="Papain-like_cys_pep_sf"/>
</dbReference>
<dbReference type="SUPFAM" id="SSF54001">
    <property type="entry name" value="Cysteine proteinases"/>
    <property type="match status" value="1"/>
</dbReference>
<dbReference type="InterPro" id="IPR001447">
    <property type="entry name" value="Arylamine_N-AcTrfase"/>
</dbReference>
<comment type="similarity">
    <text evidence="1">Belongs to the arylamine N-acetyltransferase family.</text>
</comment>
<dbReference type="PANTHER" id="PTHR11786">
    <property type="entry name" value="N-HYDROXYARYLAMINE O-ACETYLTRANSFERASE"/>
    <property type="match status" value="1"/>
</dbReference>
<evidence type="ECO:0000256" key="1">
    <source>
        <dbReference type="ARBA" id="ARBA00006547"/>
    </source>
</evidence>
<evidence type="ECO:0000313" key="3">
    <source>
        <dbReference type="Proteomes" id="UP000655094"/>
    </source>
</evidence>
<evidence type="ECO:0008006" key="4">
    <source>
        <dbReference type="Google" id="ProtNLM"/>
    </source>
</evidence>
<accession>A0A919LLK1</accession>
<comment type="caution">
    <text evidence="2">The sequence shown here is derived from an EMBL/GenBank/DDBJ whole genome shotgun (WGS) entry which is preliminary data.</text>
</comment>
<protein>
    <recommendedName>
        <fullName evidence="4">N-hydroxyarylamine O-acetyltransferase</fullName>
    </recommendedName>
</protein>
<dbReference type="Pfam" id="PF00797">
    <property type="entry name" value="Acetyltransf_2"/>
    <property type="match status" value="1"/>
</dbReference>
<reference evidence="2" key="1">
    <citation type="submission" date="2020-10" db="EMBL/GenBank/DDBJ databases">
        <title>Genome Sequence of ESBL Producing Zambian Clinical Strains.</title>
        <authorList>
            <person name="Shawa M."/>
            <person name="Furuta Y."/>
            <person name="Simbotwe M."/>
            <person name="Mulenga E."/>
            <person name="Mubanga M."/>
            <person name="Mulenga G."/>
            <person name="Kaile C."/>
            <person name="Zorigt T."/>
            <person name="Hang'ombe B."/>
            <person name="Higashi H."/>
        </authorList>
    </citation>
    <scope>NUCLEOTIDE SEQUENCE</scope>
    <source>
        <strain evidence="2">Zam_UTH_09</strain>
    </source>
</reference>
<sequence>MHEGDEWTLQFNHHEHWQSMYHFDLGRQYASDYVMGNFWSAHWPQSHFRHHLLMCRHLPEGGKMTLTNFHFTHWENNHVVEKVDFADVSALYEALQTRFGLGVDDPKHGFSEAALAAVMAAFDTHPEAGK</sequence>
<dbReference type="Gene3D" id="2.40.128.150">
    <property type="entry name" value="Cysteine proteinases"/>
    <property type="match status" value="1"/>
</dbReference>
<dbReference type="PANTHER" id="PTHR11786:SF0">
    <property type="entry name" value="ARYLAMINE N-ACETYLTRANSFERASE 4-RELATED"/>
    <property type="match status" value="1"/>
</dbReference>
<dbReference type="GO" id="GO:0004060">
    <property type="term" value="F:arylamine N-acetyltransferase activity"/>
    <property type="evidence" value="ECO:0007669"/>
    <property type="project" value="TreeGrafter"/>
</dbReference>
<organism evidence="2 3">
    <name type="scientific">Klebsiella pneumoniae</name>
    <dbReference type="NCBI Taxonomy" id="573"/>
    <lineage>
        <taxon>Bacteria</taxon>
        <taxon>Pseudomonadati</taxon>
        <taxon>Pseudomonadota</taxon>
        <taxon>Gammaproteobacteria</taxon>
        <taxon>Enterobacterales</taxon>
        <taxon>Enterobacteriaceae</taxon>
        <taxon>Klebsiella/Raoultella group</taxon>
        <taxon>Klebsiella</taxon>
        <taxon>Klebsiella pneumoniae complex</taxon>
    </lineage>
</organism>
<proteinExistence type="inferred from homology"/>
<dbReference type="Proteomes" id="UP000655094">
    <property type="component" value="Unassembled WGS sequence"/>
</dbReference>
<gene>
    <name evidence="2" type="ORF">KPZU09_10620</name>
</gene>
<name>A0A919LLK1_KLEPN</name>
<dbReference type="AlphaFoldDB" id="A0A919LLK1"/>